<evidence type="ECO:0000256" key="5">
    <source>
        <dbReference type="ARBA" id="ARBA00022842"/>
    </source>
</evidence>
<dbReference type="Proteomes" id="UP000625210">
    <property type="component" value="Unassembled WGS sequence"/>
</dbReference>
<evidence type="ECO:0000256" key="8">
    <source>
        <dbReference type="HAMAP-Rule" id="MF_00101"/>
    </source>
</evidence>
<dbReference type="NCBIfam" id="TIGR00556">
    <property type="entry name" value="pantethn_trn"/>
    <property type="match status" value="1"/>
</dbReference>
<dbReference type="GO" id="GO:0008897">
    <property type="term" value="F:holo-[acyl-carrier-protein] synthase activity"/>
    <property type="evidence" value="ECO:0007669"/>
    <property type="project" value="UniProtKB-UniRule"/>
</dbReference>
<evidence type="ECO:0000256" key="3">
    <source>
        <dbReference type="ARBA" id="ARBA00022723"/>
    </source>
</evidence>
<comment type="cofactor">
    <cofactor evidence="8">
        <name>Mg(2+)</name>
        <dbReference type="ChEBI" id="CHEBI:18420"/>
    </cofactor>
</comment>
<dbReference type="InterPro" id="IPR008278">
    <property type="entry name" value="4-PPantetheinyl_Trfase_dom"/>
</dbReference>
<organism evidence="10 11">
    <name type="scientific">Marinithermofilum abyssi</name>
    <dbReference type="NCBI Taxonomy" id="1571185"/>
    <lineage>
        <taxon>Bacteria</taxon>
        <taxon>Bacillati</taxon>
        <taxon>Bacillota</taxon>
        <taxon>Bacilli</taxon>
        <taxon>Bacillales</taxon>
        <taxon>Thermoactinomycetaceae</taxon>
        <taxon>Marinithermofilum</taxon>
    </lineage>
</organism>
<name>A0A8J2VEA1_9BACL</name>
<comment type="subcellular location">
    <subcellularLocation>
        <location evidence="8">Cytoplasm</location>
    </subcellularLocation>
</comment>
<dbReference type="HAMAP" id="MF_00101">
    <property type="entry name" value="AcpS"/>
    <property type="match status" value="1"/>
</dbReference>
<dbReference type="NCBIfam" id="TIGR00516">
    <property type="entry name" value="acpS"/>
    <property type="match status" value="1"/>
</dbReference>
<dbReference type="InterPro" id="IPR037143">
    <property type="entry name" value="4-PPantetheinyl_Trfase_dom_sf"/>
</dbReference>
<keyword evidence="1 8" id="KW-0444">Lipid biosynthesis</keyword>
<evidence type="ECO:0000256" key="7">
    <source>
        <dbReference type="ARBA" id="ARBA00023160"/>
    </source>
</evidence>
<comment type="catalytic activity">
    <reaction evidence="8">
        <text>apo-[ACP] + CoA = holo-[ACP] + adenosine 3',5'-bisphosphate + H(+)</text>
        <dbReference type="Rhea" id="RHEA:12068"/>
        <dbReference type="Rhea" id="RHEA-COMP:9685"/>
        <dbReference type="Rhea" id="RHEA-COMP:9690"/>
        <dbReference type="ChEBI" id="CHEBI:15378"/>
        <dbReference type="ChEBI" id="CHEBI:29999"/>
        <dbReference type="ChEBI" id="CHEBI:57287"/>
        <dbReference type="ChEBI" id="CHEBI:58343"/>
        <dbReference type="ChEBI" id="CHEBI:64479"/>
        <dbReference type="EC" id="2.7.8.7"/>
    </reaction>
</comment>
<accession>A0A8J2VEA1</accession>
<gene>
    <name evidence="8 10" type="primary">acpS</name>
    <name evidence="10" type="ORF">GCM10011571_27400</name>
</gene>
<keyword evidence="7 8" id="KW-0275">Fatty acid biosynthesis</keyword>
<dbReference type="RefSeq" id="WP_188648456.1">
    <property type="nucleotide sequence ID" value="NZ_BMHQ01000010.1"/>
</dbReference>
<evidence type="ECO:0000259" key="9">
    <source>
        <dbReference type="Pfam" id="PF01648"/>
    </source>
</evidence>
<proteinExistence type="inferred from homology"/>
<reference evidence="10" key="1">
    <citation type="journal article" date="2014" name="Int. J. Syst. Evol. Microbiol.">
        <title>Complete genome sequence of Corynebacterium casei LMG S-19264T (=DSM 44701T), isolated from a smear-ripened cheese.</title>
        <authorList>
            <consortium name="US DOE Joint Genome Institute (JGI-PGF)"/>
            <person name="Walter F."/>
            <person name="Albersmeier A."/>
            <person name="Kalinowski J."/>
            <person name="Ruckert C."/>
        </authorList>
    </citation>
    <scope>NUCLEOTIDE SEQUENCE</scope>
    <source>
        <strain evidence="10">CGMCC 1.15179</strain>
    </source>
</reference>
<keyword evidence="3 8" id="KW-0479">Metal-binding</keyword>
<dbReference type="Gene3D" id="3.90.470.20">
    <property type="entry name" value="4'-phosphopantetheinyl transferase domain"/>
    <property type="match status" value="1"/>
</dbReference>
<evidence type="ECO:0000256" key="4">
    <source>
        <dbReference type="ARBA" id="ARBA00022832"/>
    </source>
</evidence>
<dbReference type="EMBL" id="BMHQ01000010">
    <property type="protein sequence ID" value="GGE23853.1"/>
    <property type="molecule type" value="Genomic_DNA"/>
</dbReference>
<reference evidence="10" key="2">
    <citation type="submission" date="2020-09" db="EMBL/GenBank/DDBJ databases">
        <authorList>
            <person name="Sun Q."/>
            <person name="Zhou Y."/>
        </authorList>
    </citation>
    <scope>NUCLEOTIDE SEQUENCE</scope>
    <source>
        <strain evidence="10">CGMCC 1.15179</strain>
    </source>
</reference>
<evidence type="ECO:0000313" key="10">
    <source>
        <dbReference type="EMBL" id="GGE23853.1"/>
    </source>
</evidence>
<evidence type="ECO:0000256" key="1">
    <source>
        <dbReference type="ARBA" id="ARBA00022516"/>
    </source>
</evidence>
<keyword evidence="2 8" id="KW-0808">Transferase</keyword>
<dbReference type="GO" id="GO:0006633">
    <property type="term" value="P:fatty acid biosynthetic process"/>
    <property type="evidence" value="ECO:0007669"/>
    <property type="project" value="UniProtKB-UniRule"/>
</dbReference>
<keyword evidence="11" id="KW-1185">Reference proteome</keyword>
<comment type="similarity">
    <text evidence="8">Belongs to the P-Pant transferase superfamily. AcpS family.</text>
</comment>
<evidence type="ECO:0000313" key="11">
    <source>
        <dbReference type="Proteomes" id="UP000625210"/>
    </source>
</evidence>
<sequence length="126" mass="13911">MIIGIGTDLVDIGRIEQVGADRLARRVLTEDERAHLPREPVRRLEFVAGRFAAKEAVAKAAGTGIGGTVGFRDIRIQPDERGKPVAELNETARHKLGWEEKVFIHLSISHTPHQALAFAVVERMAK</sequence>
<dbReference type="GO" id="GO:0005737">
    <property type="term" value="C:cytoplasm"/>
    <property type="evidence" value="ECO:0007669"/>
    <property type="project" value="UniProtKB-SubCell"/>
</dbReference>
<keyword evidence="4 8" id="KW-0276">Fatty acid metabolism</keyword>
<dbReference type="AlphaFoldDB" id="A0A8J2VEA1"/>
<dbReference type="InterPro" id="IPR002582">
    <property type="entry name" value="ACPS"/>
</dbReference>
<dbReference type="Pfam" id="PF01648">
    <property type="entry name" value="ACPS"/>
    <property type="match status" value="1"/>
</dbReference>
<feature type="domain" description="4'-phosphopantetheinyl transferase" evidence="9">
    <location>
        <begin position="4"/>
        <end position="93"/>
    </location>
</feature>
<protein>
    <recommendedName>
        <fullName evidence="8">Holo-[acyl-carrier-protein] synthase</fullName>
        <shortName evidence="8">Holo-ACP synthase</shortName>
        <ecNumber evidence="8">2.7.8.7</ecNumber>
    </recommendedName>
    <alternativeName>
        <fullName evidence="8">4'-phosphopantetheinyl transferase AcpS</fullName>
    </alternativeName>
</protein>
<evidence type="ECO:0000256" key="2">
    <source>
        <dbReference type="ARBA" id="ARBA00022679"/>
    </source>
</evidence>
<comment type="function">
    <text evidence="8">Transfers the 4'-phosphopantetheine moiety from coenzyme A to a Ser of acyl-carrier-protein.</text>
</comment>
<dbReference type="GO" id="GO:0000287">
    <property type="term" value="F:magnesium ion binding"/>
    <property type="evidence" value="ECO:0007669"/>
    <property type="project" value="UniProtKB-UniRule"/>
</dbReference>
<keyword evidence="5 8" id="KW-0460">Magnesium</keyword>
<comment type="caution">
    <text evidence="10">The sequence shown here is derived from an EMBL/GenBank/DDBJ whole genome shotgun (WGS) entry which is preliminary data.</text>
</comment>
<keyword evidence="8" id="KW-0963">Cytoplasm</keyword>
<dbReference type="EC" id="2.7.8.7" evidence="8"/>
<dbReference type="SUPFAM" id="SSF56214">
    <property type="entry name" value="4'-phosphopantetheinyl transferase"/>
    <property type="match status" value="1"/>
</dbReference>
<feature type="binding site" evidence="8">
    <location>
        <position position="55"/>
    </location>
    <ligand>
        <name>Mg(2+)</name>
        <dbReference type="ChEBI" id="CHEBI:18420"/>
    </ligand>
</feature>
<dbReference type="InterPro" id="IPR004568">
    <property type="entry name" value="Ppantetheine-prot_Trfase_dom"/>
</dbReference>
<evidence type="ECO:0000256" key="6">
    <source>
        <dbReference type="ARBA" id="ARBA00023098"/>
    </source>
</evidence>
<feature type="binding site" evidence="8">
    <location>
        <position position="8"/>
    </location>
    <ligand>
        <name>Mg(2+)</name>
        <dbReference type="ChEBI" id="CHEBI:18420"/>
    </ligand>
</feature>
<keyword evidence="6 8" id="KW-0443">Lipid metabolism</keyword>